<evidence type="ECO:0000313" key="8">
    <source>
        <dbReference type="Proteomes" id="UP000266305"/>
    </source>
</evidence>
<keyword evidence="7" id="KW-0966">Cell projection</keyword>
<dbReference type="InterPro" id="IPR011049">
    <property type="entry name" value="Serralysin-like_metalloprot_C"/>
</dbReference>
<feature type="domain" description="Peptidase metallopeptidase" evidence="6">
    <location>
        <begin position="66"/>
        <end position="210"/>
    </location>
</feature>
<dbReference type="GO" id="GO:0008270">
    <property type="term" value="F:zinc ion binding"/>
    <property type="evidence" value="ECO:0007669"/>
    <property type="project" value="InterPro"/>
</dbReference>
<dbReference type="InterPro" id="IPR034033">
    <property type="entry name" value="Serralysin-like"/>
</dbReference>
<name>A0AAX1ULF7_CERSP</name>
<keyword evidence="5" id="KW-0677">Repeat</keyword>
<evidence type="ECO:0000256" key="2">
    <source>
        <dbReference type="ARBA" id="ARBA00004613"/>
    </source>
</evidence>
<dbReference type="SMART" id="SM00235">
    <property type="entry name" value="ZnMc"/>
    <property type="match status" value="1"/>
</dbReference>
<evidence type="ECO:0000256" key="5">
    <source>
        <dbReference type="ARBA" id="ARBA00022737"/>
    </source>
</evidence>
<dbReference type="GO" id="GO:0005615">
    <property type="term" value="C:extracellular space"/>
    <property type="evidence" value="ECO:0007669"/>
    <property type="project" value="InterPro"/>
</dbReference>
<dbReference type="InterPro" id="IPR001343">
    <property type="entry name" value="Hemolysn_Ca-bd"/>
</dbReference>
<dbReference type="InterPro" id="IPR013858">
    <property type="entry name" value="Peptidase_M10B_C"/>
</dbReference>
<comment type="subcellular location">
    <subcellularLocation>
        <location evidence="2">Secreted</location>
    </subcellularLocation>
</comment>
<dbReference type="SUPFAM" id="SSF55486">
    <property type="entry name" value="Metalloproteases ('zincins'), catalytic domain"/>
    <property type="match status" value="1"/>
</dbReference>
<keyword evidence="7" id="KW-0282">Flagellum</keyword>
<keyword evidence="7" id="KW-0969">Cilium</keyword>
<dbReference type="Pfam" id="PF08548">
    <property type="entry name" value="Peptidase_M10_C"/>
    <property type="match status" value="1"/>
</dbReference>
<dbReference type="Proteomes" id="UP000266305">
    <property type="component" value="Unassembled WGS sequence"/>
</dbReference>
<comment type="similarity">
    <text evidence="3">Belongs to the peptidase M10B family.</text>
</comment>
<comment type="caution">
    <text evidence="7">The sequence shown here is derived from an EMBL/GenBank/DDBJ whole genome shotgun (WGS) entry which is preliminary data.</text>
</comment>
<gene>
    <name evidence="7" type="ORF">D1114_08625</name>
</gene>
<dbReference type="Gene3D" id="3.40.390.10">
    <property type="entry name" value="Collagenase (Catalytic Domain)"/>
    <property type="match status" value="1"/>
</dbReference>
<dbReference type="InterPro" id="IPR006026">
    <property type="entry name" value="Peptidase_Metallo"/>
</dbReference>
<dbReference type="GO" id="GO:0008237">
    <property type="term" value="F:metallopeptidase activity"/>
    <property type="evidence" value="ECO:0007669"/>
    <property type="project" value="InterPro"/>
</dbReference>
<evidence type="ECO:0000256" key="1">
    <source>
        <dbReference type="ARBA" id="ARBA00001913"/>
    </source>
</evidence>
<keyword evidence="4" id="KW-0964">Secreted</keyword>
<evidence type="ECO:0000259" key="6">
    <source>
        <dbReference type="SMART" id="SM00235"/>
    </source>
</evidence>
<evidence type="ECO:0000256" key="4">
    <source>
        <dbReference type="ARBA" id="ARBA00022525"/>
    </source>
</evidence>
<dbReference type="PRINTS" id="PR00313">
    <property type="entry name" value="CABNDNGRPT"/>
</dbReference>
<accession>A0AAX1ULF7</accession>
<proteinExistence type="inferred from homology"/>
<dbReference type="Gene3D" id="2.150.10.10">
    <property type="entry name" value="Serralysin-like metalloprotease, C-terminal"/>
    <property type="match status" value="1"/>
</dbReference>
<organism evidence="7 8">
    <name type="scientific">Cereibacter sphaeroides</name>
    <name type="common">Rhodobacter sphaeroides</name>
    <dbReference type="NCBI Taxonomy" id="1063"/>
    <lineage>
        <taxon>Bacteria</taxon>
        <taxon>Pseudomonadati</taxon>
        <taxon>Pseudomonadota</taxon>
        <taxon>Alphaproteobacteria</taxon>
        <taxon>Rhodobacterales</taxon>
        <taxon>Paracoccaceae</taxon>
        <taxon>Cereibacter</taxon>
    </lineage>
</organism>
<dbReference type="GO" id="GO:0006508">
    <property type="term" value="P:proteolysis"/>
    <property type="evidence" value="ECO:0007669"/>
    <property type="project" value="InterPro"/>
</dbReference>
<dbReference type="SUPFAM" id="SSF51120">
    <property type="entry name" value="beta-Roll"/>
    <property type="match status" value="2"/>
</dbReference>
<protein>
    <submittedName>
        <fullName evidence="7">Flagellar biosynthesis protein FlgM</fullName>
    </submittedName>
</protein>
<dbReference type="Pfam" id="PF10462">
    <property type="entry name" value="Peptidase_M66"/>
    <property type="match status" value="1"/>
</dbReference>
<dbReference type="RefSeq" id="WP_118999890.1">
    <property type="nucleotide sequence ID" value="NZ_QWGP01000007.1"/>
</dbReference>
<dbReference type="EMBL" id="QWGP01000007">
    <property type="protein sequence ID" value="RHZ95653.1"/>
    <property type="molecule type" value="Genomic_DNA"/>
</dbReference>
<evidence type="ECO:0000256" key="3">
    <source>
        <dbReference type="ARBA" id="ARBA00009490"/>
    </source>
</evidence>
<dbReference type="InterPro" id="IPR024079">
    <property type="entry name" value="MetalloPept_cat_dom_sf"/>
</dbReference>
<reference evidence="7 8" key="1">
    <citation type="submission" date="2018-08" db="EMBL/GenBank/DDBJ databases">
        <title>Draft genome sequence of Rhodobacter sphaeroides FY.</title>
        <authorList>
            <person name="Rayyan A."/>
            <person name="Meyer T.E."/>
            <person name="Kyndt J.A."/>
        </authorList>
    </citation>
    <scope>NUCLEOTIDE SEQUENCE [LARGE SCALE GENOMIC DNA]</scope>
    <source>
        <strain evidence="7 8">FY</strain>
    </source>
</reference>
<evidence type="ECO:0000313" key="7">
    <source>
        <dbReference type="EMBL" id="RHZ95653.1"/>
    </source>
</evidence>
<dbReference type="CDD" id="cd04277">
    <property type="entry name" value="ZnMc_serralysin_like"/>
    <property type="match status" value="1"/>
</dbReference>
<dbReference type="GO" id="GO:0005509">
    <property type="term" value="F:calcium ion binding"/>
    <property type="evidence" value="ECO:0007669"/>
    <property type="project" value="InterPro"/>
</dbReference>
<dbReference type="Pfam" id="PF00353">
    <property type="entry name" value="HemolysinCabind"/>
    <property type="match status" value="2"/>
</dbReference>
<dbReference type="AlphaFoldDB" id="A0AAX1ULF7"/>
<sequence>MFLSSLFPTFAGQGPETALTDRDGRAEAASFQTTAANRLAAEPAVASMREIADQLVSGYWRSEGHSIRRFDVEPGDTLNVNLSGLTADGQRLARAALDTWADVTGLNFNTAPRFGATVHIVIDDRENGAHSTATLSGGRLIKANVNVGRDWLADYGTDLNSYSLQTFIHEIGHALGLGHAGNYNGSADYASDALFLNDSWQASVMSYFSQTENSYIDADKAFVVTPMIADILAIQTLYGTPGGLRADNTVYGTGSTAGGMYDRAATMTADPVAWTIFDQGGWDRLDLRGAEAPQLIDLRPGAISDIYGAKGNLSIAPGTVIEAARGGSGNDRLIGNGVANVLNGGGGSDIMRGGAGNDIYHSDGLDRIVELPGQGIDRVISTASCTLAANVENLTLAGGRAISGTGNGLANVITGNAAANRLTGGAGADSFVFATALGRGNVDRITDFSVADDTIRLDDAIFRALPRGSLADAAFAANAAGRALDALDRILYETDTGALWYDRDGTGAAAAVRFAWVTPELALTAADFLVI</sequence>
<comment type="cofactor">
    <cofactor evidence="1">
        <name>Ca(2+)</name>
        <dbReference type="ChEBI" id="CHEBI:29108"/>
    </cofactor>
</comment>